<protein>
    <recommendedName>
        <fullName evidence="3 10">4-diphosphocytidyl-2-C-methyl-D-erythritol kinase</fullName>
        <shortName evidence="10">CMK</shortName>
        <ecNumber evidence="2 10">2.7.1.148</ecNumber>
    </recommendedName>
    <alternativeName>
        <fullName evidence="9 10">4-(cytidine-5'-diphospho)-2-C-methyl-D-erythritol kinase</fullName>
    </alternativeName>
</protein>
<dbReference type="SUPFAM" id="SSF55060">
    <property type="entry name" value="GHMP Kinase, C-terminal domain"/>
    <property type="match status" value="1"/>
</dbReference>
<dbReference type="OrthoDB" id="9809438at2"/>
<evidence type="ECO:0000259" key="11">
    <source>
        <dbReference type="Pfam" id="PF00288"/>
    </source>
</evidence>
<dbReference type="PIRSF" id="PIRSF010376">
    <property type="entry name" value="IspE"/>
    <property type="match status" value="1"/>
</dbReference>
<dbReference type="PANTHER" id="PTHR43527:SF2">
    <property type="entry name" value="4-DIPHOSPHOCYTIDYL-2-C-METHYL-D-ERYTHRITOL KINASE, CHLOROPLASTIC"/>
    <property type="match status" value="1"/>
</dbReference>
<sequence length="292" mass="31743">MQEILEAGTGLVTRLTCPAPAKLNLFLHVVGQREDGYHLLQTVFRLVDFADQLHFALRMDGVVKLHTPTSGVPEDKDLCVRAARLLQQESGISLGVDIFLEKRIPMGGGLGGGSSDAATTLLALNRLWGLGWQRSQLIKLGLGLGADVPVFIFGENAFAEGIGEKLSPIVLPPAWYLILTPPVHVPTAHVFTSKELTRNTIPIKIPPFYVGHGHNDLEPVVCRSYPEVARYLEWLKQLGNTRMAAMTGSGACVFAEFDTEPAARAAFAEVPSDMSGFVAQGLDRHPLHDFAE</sequence>
<dbReference type="UniPathway" id="UPA00056">
    <property type="reaction ID" value="UER00094"/>
</dbReference>
<dbReference type="GO" id="GO:0019288">
    <property type="term" value="P:isopentenyl diphosphate biosynthetic process, methylerythritol 4-phosphate pathway"/>
    <property type="evidence" value="ECO:0007669"/>
    <property type="project" value="UniProtKB-UniRule"/>
</dbReference>
<dbReference type="EC" id="2.7.1.148" evidence="2 10"/>
<dbReference type="Pfam" id="PF08544">
    <property type="entry name" value="GHMP_kinases_C"/>
    <property type="match status" value="1"/>
</dbReference>
<comment type="catalytic activity">
    <reaction evidence="10">
        <text>4-CDP-2-C-methyl-D-erythritol + ATP = 4-CDP-2-C-methyl-D-erythritol 2-phosphate + ADP + H(+)</text>
        <dbReference type="Rhea" id="RHEA:18437"/>
        <dbReference type="ChEBI" id="CHEBI:15378"/>
        <dbReference type="ChEBI" id="CHEBI:30616"/>
        <dbReference type="ChEBI" id="CHEBI:57823"/>
        <dbReference type="ChEBI" id="CHEBI:57919"/>
        <dbReference type="ChEBI" id="CHEBI:456216"/>
        <dbReference type="EC" id="2.7.1.148"/>
    </reaction>
</comment>
<dbReference type="RefSeq" id="WP_074795895.1">
    <property type="nucleotide sequence ID" value="NZ_FOVJ01000002.1"/>
</dbReference>
<accession>A0A1I5AAG2</accession>
<dbReference type="HAMAP" id="MF_00061">
    <property type="entry name" value="IspE"/>
    <property type="match status" value="1"/>
</dbReference>
<evidence type="ECO:0000256" key="6">
    <source>
        <dbReference type="ARBA" id="ARBA00022777"/>
    </source>
</evidence>
<comment type="pathway">
    <text evidence="10">Isoprenoid biosynthesis; isopentenyl diphosphate biosynthesis via DXP pathway; isopentenyl diphosphate from 1-deoxy-D-xylulose 5-phosphate: step 3/6.</text>
</comment>
<keyword evidence="14" id="KW-1185">Reference proteome</keyword>
<dbReference type="InterPro" id="IPR014721">
    <property type="entry name" value="Ribsml_uS5_D2-typ_fold_subgr"/>
</dbReference>
<dbReference type="InterPro" id="IPR006204">
    <property type="entry name" value="GHMP_kinase_N_dom"/>
</dbReference>
<gene>
    <name evidence="10" type="primary">ispE</name>
    <name evidence="13" type="ORF">SAMN05216386_1288</name>
</gene>
<dbReference type="PANTHER" id="PTHR43527">
    <property type="entry name" value="4-DIPHOSPHOCYTIDYL-2-C-METHYL-D-ERYTHRITOL KINASE, CHLOROPLASTIC"/>
    <property type="match status" value="1"/>
</dbReference>
<dbReference type="Proteomes" id="UP000183107">
    <property type="component" value="Unassembled WGS sequence"/>
</dbReference>
<feature type="binding site" evidence="10">
    <location>
        <begin position="105"/>
        <end position="115"/>
    </location>
    <ligand>
        <name>ATP</name>
        <dbReference type="ChEBI" id="CHEBI:30616"/>
    </ligand>
</feature>
<dbReference type="Pfam" id="PF00288">
    <property type="entry name" value="GHMP_kinases_N"/>
    <property type="match status" value="1"/>
</dbReference>
<evidence type="ECO:0000256" key="7">
    <source>
        <dbReference type="ARBA" id="ARBA00022840"/>
    </source>
</evidence>
<organism evidence="13 14">
    <name type="scientific">Nitrosospira briensis</name>
    <dbReference type="NCBI Taxonomy" id="35799"/>
    <lineage>
        <taxon>Bacteria</taxon>
        <taxon>Pseudomonadati</taxon>
        <taxon>Pseudomonadota</taxon>
        <taxon>Betaproteobacteria</taxon>
        <taxon>Nitrosomonadales</taxon>
        <taxon>Nitrosomonadaceae</taxon>
        <taxon>Nitrosospira</taxon>
    </lineage>
</organism>
<dbReference type="GO" id="GO:0050515">
    <property type="term" value="F:4-(cytidine 5'-diphospho)-2-C-methyl-D-erythritol kinase activity"/>
    <property type="evidence" value="ECO:0007669"/>
    <property type="project" value="UniProtKB-UniRule"/>
</dbReference>
<feature type="domain" description="GHMP kinase N-terminal" evidence="11">
    <location>
        <begin position="78"/>
        <end position="154"/>
    </location>
</feature>
<evidence type="ECO:0000256" key="4">
    <source>
        <dbReference type="ARBA" id="ARBA00022679"/>
    </source>
</evidence>
<dbReference type="Gene3D" id="3.30.230.10">
    <property type="match status" value="1"/>
</dbReference>
<keyword evidence="7 10" id="KW-0067">ATP-binding</keyword>
<feature type="active site" evidence="10">
    <location>
        <position position="22"/>
    </location>
</feature>
<dbReference type="Gene3D" id="3.30.70.890">
    <property type="entry name" value="GHMP kinase, C-terminal domain"/>
    <property type="match status" value="1"/>
</dbReference>
<reference evidence="13" key="1">
    <citation type="submission" date="2016-10" db="EMBL/GenBank/DDBJ databases">
        <authorList>
            <person name="de Groot N.N."/>
        </authorList>
    </citation>
    <scope>NUCLEOTIDE SEQUENCE [LARGE SCALE GENOMIC DNA]</scope>
    <source>
        <strain evidence="13">Nsp8</strain>
    </source>
</reference>
<proteinExistence type="inferred from homology"/>
<feature type="domain" description="GHMP kinase C-terminal" evidence="12">
    <location>
        <begin position="214"/>
        <end position="273"/>
    </location>
</feature>
<dbReference type="InterPro" id="IPR036554">
    <property type="entry name" value="GHMP_kinase_C_sf"/>
</dbReference>
<evidence type="ECO:0000259" key="12">
    <source>
        <dbReference type="Pfam" id="PF08544"/>
    </source>
</evidence>
<dbReference type="GO" id="GO:0016114">
    <property type="term" value="P:terpenoid biosynthetic process"/>
    <property type="evidence" value="ECO:0007669"/>
    <property type="project" value="UniProtKB-UniRule"/>
</dbReference>
<evidence type="ECO:0000256" key="10">
    <source>
        <dbReference type="HAMAP-Rule" id="MF_00061"/>
    </source>
</evidence>
<comment type="function">
    <text evidence="10">Catalyzes the phosphorylation of the position 2 hydroxy group of 4-diphosphocytidyl-2C-methyl-D-erythritol.</text>
</comment>
<dbReference type="EMBL" id="FOVJ01000002">
    <property type="protein sequence ID" value="SFN59432.1"/>
    <property type="molecule type" value="Genomic_DNA"/>
</dbReference>
<keyword evidence="6 10" id="KW-0418">Kinase</keyword>
<evidence type="ECO:0000256" key="3">
    <source>
        <dbReference type="ARBA" id="ARBA00017473"/>
    </source>
</evidence>
<dbReference type="InterPro" id="IPR013750">
    <property type="entry name" value="GHMP_kinase_C_dom"/>
</dbReference>
<dbReference type="AlphaFoldDB" id="A0A1I5AAG2"/>
<dbReference type="STRING" id="1266925.GCA_000619905_01092"/>
<dbReference type="NCBIfam" id="TIGR00154">
    <property type="entry name" value="ispE"/>
    <property type="match status" value="1"/>
</dbReference>
<evidence type="ECO:0000256" key="2">
    <source>
        <dbReference type="ARBA" id="ARBA00012052"/>
    </source>
</evidence>
<evidence type="ECO:0000256" key="5">
    <source>
        <dbReference type="ARBA" id="ARBA00022741"/>
    </source>
</evidence>
<comment type="similarity">
    <text evidence="1 10">Belongs to the GHMP kinase family. IspE subfamily.</text>
</comment>
<keyword evidence="4 10" id="KW-0808">Transferase</keyword>
<dbReference type="SUPFAM" id="SSF54211">
    <property type="entry name" value="Ribosomal protein S5 domain 2-like"/>
    <property type="match status" value="1"/>
</dbReference>
<keyword evidence="8 10" id="KW-0414">Isoprene biosynthesis</keyword>
<dbReference type="InterPro" id="IPR020568">
    <property type="entry name" value="Ribosomal_Su5_D2-typ_SF"/>
</dbReference>
<dbReference type="GO" id="GO:0005524">
    <property type="term" value="F:ATP binding"/>
    <property type="evidence" value="ECO:0007669"/>
    <property type="project" value="UniProtKB-UniRule"/>
</dbReference>
<evidence type="ECO:0000313" key="13">
    <source>
        <dbReference type="EMBL" id="SFN59432.1"/>
    </source>
</evidence>
<evidence type="ECO:0000256" key="1">
    <source>
        <dbReference type="ARBA" id="ARBA00009684"/>
    </source>
</evidence>
<evidence type="ECO:0000256" key="9">
    <source>
        <dbReference type="ARBA" id="ARBA00032554"/>
    </source>
</evidence>
<evidence type="ECO:0000313" key="14">
    <source>
        <dbReference type="Proteomes" id="UP000183107"/>
    </source>
</evidence>
<name>A0A1I5AAG2_9PROT</name>
<feature type="active site" evidence="10">
    <location>
        <position position="147"/>
    </location>
</feature>
<dbReference type="InterPro" id="IPR004424">
    <property type="entry name" value="IspE"/>
</dbReference>
<keyword evidence="5 10" id="KW-0547">Nucleotide-binding</keyword>
<evidence type="ECO:0000256" key="8">
    <source>
        <dbReference type="ARBA" id="ARBA00023229"/>
    </source>
</evidence>